<dbReference type="SUPFAM" id="SSF48452">
    <property type="entry name" value="TPR-like"/>
    <property type="match status" value="1"/>
</dbReference>
<dbReference type="RefSeq" id="WP_112284721.1">
    <property type="nucleotide sequence ID" value="NZ_MASW01000007.1"/>
</dbReference>
<dbReference type="InterPro" id="IPR058852">
    <property type="entry name" value="HTH_77"/>
</dbReference>
<name>A0A2V4AGH9_9PSEU</name>
<dbReference type="PANTHER" id="PTHR47691:SF3">
    <property type="entry name" value="HTH-TYPE TRANSCRIPTIONAL REGULATOR RV0890C-RELATED"/>
    <property type="match status" value="1"/>
</dbReference>
<dbReference type="PANTHER" id="PTHR47691">
    <property type="entry name" value="REGULATOR-RELATED"/>
    <property type="match status" value="1"/>
</dbReference>
<dbReference type="GO" id="GO:0006355">
    <property type="term" value="P:regulation of DNA-templated transcription"/>
    <property type="evidence" value="ECO:0007669"/>
    <property type="project" value="InterPro"/>
</dbReference>
<dbReference type="Gene3D" id="1.25.40.10">
    <property type="entry name" value="Tetratricopeptide repeat domain"/>
    <property type="match status" value="1"/>
</dbReference>
<dbReference type="PROSITE" id="PS00622">
    <property type="entry name" value="HTH_LUXR_1"/>
    <property type="match status" value="1"/>
</dbReference>
<dbReference type="InterPro" id="IPR000792">
    <property type="entry name" value="Tscrpt_reg_LuxR_C"/>
</dbReference>
<accession>A0A2V4AGH9</accession>
<dbReference type="Proteomes" id="UP000249915">
    <property type="component" value="Unassembled WGS sequence"/>
</dbReference>
<dbReference type="SUPFAM" id="SSF52540">
    <property type="entry name" value="P-loop containing nucleoside triphosphate hydrolases"/>
    <property type="match status" value="1"/>
</dbReference>
<dbReference type="GO" id="GO:0003677">
    <property type="term" value="F:DNA binding"/>
    <property type="evidence" value="ECO:0007669"/>
    <property type="project" value="InterPro"/>
</dbReference>
<dbReference type="InterPro" id="IPR011990">
    <property type="entry name" value="TPR-like_helical_dom_sf"/>
</dbReference>
<evidence type="ECO:0000313" key="1">
    <source>
        <dbReference type="EMBL" id="PXY18811.1"/>
    </source>
</evidence>
<keyword evidence="2" id="KW-1185">Reference proteome</keyword>
<dbReference type="Pfam" id="PF25872">
    <property type="entry name" value="HTH_77"/>
    <property type="match status" value="1"/>
</dbReference>
<dbReference type="InterPro" id="IPR016032">
    <property type="entry name" value="Sig_transdc_resp-reg_C-effctor"/>
</dbReference>
<dbReference type="PRINTS" id="PR00038">
    <property type="entry name" value="HTHLUXR"/>
</dbReference>
<evidence type="ECO:0000313" key="2">
    <source>
        <dbReference type="Proteomes" id="UP000249915"/>
    </source>
</evidence>
<dbReference type="AlphaFoldDB" id="A0A2V4AGH9"/>
<comment type="caution">
    <text evidence="1">The sequence shown here is derived from an EMBL/GenBank/DDBJ whole genome shotgun (WGS) entry which is preliminary data.</text>
</comment>
<dbReference type="CDD" id="cd06170">
    <property type="entry name" value="LuxR_C_like"/>
    <property type="match status" value="1"/>
</dbReference>
<dbReference type="Pfam" id="PF00196">
    <property type="entry name" value="GerE"/>
    <property type="match status" value="1"/>
</dbReference>
<dbReference type="InterPro" id="IPR027417">
    <property type="entry name" value="P-loop_NTPase"/>
</dbReference>
<dbReference type="Gene3D" id="1.10.10.10">
    <property type="entry name" value="Winged helix-like DNA-binding domain superfamily/Winged helix DNA-binding domain"/>
    <property type="match status" value="1"/>
</dbReference>
<dbReference type="PROSITE" id="PS50043">
    <property type="entry name" value="HTH_LUXR_2"/>
    <property type="match status" value="1"/>
</dbReference>
<dbReference type="SMART" id="SM00421">
    <property type="entry name" value="HTH_LUXR"/>
    <property type="match status" value="1"/>
</dbReference>
<sequence length="772" mass="83347">MSGATRRLPVHVTSFVGRDDELSAVRDGLARCRLVSLLGPGGVGKTRLAIETARALDAEMPDGAWFVSLAHLTGPAQVAQAVAGALAMKFSTTNVVDHLVAALVDLEILVVLDNCEHVLSGCQAFVARVLPMAPGARILTASRQPLGIVGERVIEVRPLETPASDAPLRTQEATRYPAIRLLDERASAISSHYRLTDETVGVVAQLVRRLDGLPLAIELAAARLRSLSLPELLDRVSDRFRILGGGDPTGLPHHRTLRAMVEWSHELCSPAEQRLWARMSVFTETAELRAVEAVCAERRSADVLDTLDGLVAKSILSTETTPCGLRYRMLESIREYGREQLRARGEEQVLQQRHRRHYLQVAERAGAAFWGPDQARQLAHLTTELPNFGAAFDSFVRDGDAHARRNALALAARLRILWVMGGHLQEGRRRLEQALAAHTAACPERVEALWSCAWVAMLQGDQDAARDRLDECAALDAVAGPNTHSYRATWQGSLALFTGDLAAAVEQFTVAAAGHRTHGSAEGLLMSLFQLALTQALLGHPAEANRLCDEALECSTSIGDGWARSYTLWARAHVAVVEGRLAHAVTAGCQSLELSMPLENQLGVVLALEVLAVALVAAGRHHEGATLLGGAETTWRKIGTDLRAFGPQLARLRDQAAARAQAALGPAGYRKAHQEGAALGRAQLRTYLGTVARTYGDDGGAAPNTPEPRSLTRRERQVAALVGKGMSNRDIAAQLVLSHRTVEGHVEHILAKLGFRSRAEIAVWATTRDPGD</sequence>
<dbReference type="Gene3D" id="3.40.50.300">
    <property type="entry name" value="P-loop containing nucleotide triphosphate hydrolases"/>
    <property type="match status" value="1"/>
</dbReference>
<dbReference type="InterPro" id="IPR036388">
    <property type="entry name" value="WH-like_DNA-bd_sf"/>
</dbReference>
<reference evidence="1 2" key="1">
    <citation type="submission" date="2016-07" db="EMBL/GenBank/DDBJ databases">
        <title>Draft genome sequence of Prauserella muralis DSM 45305, isolated from a mould-covered wall in an indoor environment.</title>
        <authorList>
            <person name="Ruckert C."/>
            <person name="Albersmeier A."/>
            <person name="Jiang C.-L."/>
            <person name="Jiang Y."/>
            <person name="Kalinowski J."/>
            <person name="Schneider O."/>
            <person name="Winkler A."/>
            <person name="Zotchev S.B."/>
        </authorList>
    </citation>
    <scope>NUCLEOTIDE SEQUENCE [LARGE SCALE GENOMIC DNA]</scope>
    <source>
        <strain evidence="1 2">DSM 45305</strain>
    </source>
</reference>
<gene>
    <name evidence="1" type="ORF">BAY60_28565</name>
</gene>
<dbReference type="EMBL" id="MASW01000007">
    <property type="protein sequence ID" value="PXY18811.1"/>
    <property type="molecule type" value="Genomic_DNA"/>
</dbReference>
<protein>
    <submittedName>
        <fullName evidence="1">Uncharacterized protein</fullName>
    </submittedName>
</protein>
<dbReference type="PRINTS" id="PR00364">
    <property type="entry name" value="DISEASERSIST"/>
</dbReference>
<dbReference type="OrthoDB" id="9812579at2"/>
<organism evidence="1 2">
    <name type="scientific">Prauserella muralis</name>
    <dbReference type="NCBI Taxonomy" id="588067"/>
    <lineage>
        <taxon>Bacteria</taxon>
        <taxon>Bacillati</taxon>
        <taxon>Actinomycetota</taxon>
        <taxon>Actinomycetes</taxon>
        <taxon>Pseudonocardiales</taxon>
        <taxon>Pseudonocardiaceae</taxon>
        <taxon>Prauserella</taxon>
    </lineage>
</organism>
<dbReference type="SUPFAM" id="SSF46894">
    <property type="entry name" value="C-terminal effector domain of the bipartite response regulators"/>
    <property type="match status" value="1"/>
</dbReference>
<proteinExistence type="predicted"/>